<gene>
    <name evidence="1" type="ORF">CAPTEDRAFT_208535</name>
</gene>
<evidence type="ECO:0000313" key="3">
    <source>
        <dbReference type="Proteomes" id="UP000014760"/>
    </source>
</evidence>
<dbReference type="EMBL" id="AMQN01013244">
    <property type="status" value="NOT_ANNOTATED_CDS"/>
    <property type="molecule type" value="Genomic_DNA"/>
</dbReference>
<reference evidence="2" key="3">
    <citation type="submission" date="2015-06" db="UniProtKB">
        <authorList>
            <consortium name="EnsemblMetazoa"/>
        </authorList>
    </citation>
    <scope>IDENTIFICATION</scope>
</reference>
<name>R7TFW3_CAPTE</name>
<dbReference type="EMBL" id="AMQN01013243">
    <property type="status" value="NOT_ANNOTATED_CDS"/>
    <property type="molecule type" value="Genomic_DNA"/>
</dbReference>
<dbReference type="EMBL" id="KB310063">
    <property type="protein sequence ID" value="ELT92624.1"/>
    <property type="molecule type" value="Genomic_DNA"/>
</dbReference>
<evidence type="ECO:0000313" key="2">
    <source>
        <dbReference type="EnsemblMetazoa" id="CapteP208535"/>
    </source>
</evidence>
<dbReference type="EnsemblMetazoa" id="CapteT208535">
    <property type="protein sequence ID" value="CapteP208535"/>
    <property type="gene ID" value="CapteG208535"/>
</dbReference>
<accession>R7TFW3</accession>
<dbReference type="HOGENOM" id="CLU_1311172_0_0_1"/>
<dbReference type="AlphaFoldDB" id="R7TFW3"/>
<reference evidence="1 3" key="2">
    <citation type="journal article" date="2013" name="Nature">
        <title>Insights into bilaterian evolution from three spiralian genomes.</title>
        <authorList>
            <person name="Simakov O."/>
            <person name="Marletaz F."/>
            <person name="Cho S.J."/>
            <person name="Edsinger-Gonzales E."/>
            <person name="Havlak P."/>
            <person name="Hellsten U."/>
            <person name="Kuo D.H."/>
            <person name="Larsson T."/>
            <person name="Lv J."/>
            <person name="Arendt D."/>
            <person name="Savage R."/>
            <person name="Osoegawa K."/>
            <person name="de Jong P."/>
            <person name="Grimwood J."/>
            <person name="Chapman J.A."/>
            <person name="Shapiro H."/>
            <person name="Aerts A."/>
            <person name="Otillar R.P."/>
            <person name="Terry A.Y."/>
            <person name="Boore J.L."/>
            <person name="Grigoriev I.V."/>
            <person name="Lindberg D.R."/>
            <person name="Seaver E.C."/>
            <person name="Weisblat D.A."/>
            <person name="Putnam N.H."/>
            <person name="Rokhsar D.S."/>
        </authorList>
    </citation>
    <scope>NUCLEOTIDE SEQUENCE</scope>
    <source>
        <strain evidence="1 3">I ESC-2004</strain>
    </source>
</reference>
<evidence type="ECO:0000313" key="1">
    <source>
        <dbReference type="EMBL" id="ELT92624.1"/>
    </source>
</evidence>
<organism evidence="1">
    <name type="scientific">Capitella teleta</name>
    <name type="common">Polychaete worm</name>
    <dbReference type="NCBI Taxonomy" id="283909"/>
    <lineage>
        <taxon>Eukaryota</taxon>
        <taxon>Metazoa</taxon>
        <taxon>Spiralia</taxon>
        <taxon>Lophotrochozoa</taxon>
        <taxon>Annelida</taxon>
        <taxon>Polychaeta</taxon>
        <taxon>Sedentaria</taxon>
        <taxon>Scolecida</taxon>
        <taxon>Capitellidae</taxon>
        <taxon>Capitella</taxon>
    </lineage>
</organism>
<reference evidence="3" key="1">
    <citation type="submission" date="2012-12" db="EMBL/GenBank/DDBJ databases">
        <authorList>
            <person name="Hellsten U."/>
            <person name="Grimwood J."/>
            <person name="Chapman J.A."/>
            <person name="Shapiro H."/>
            <person name="Aerts A."/>
            <person name="Otillar R.P."/>
            <person name="Terry A.Y."/>
            <person name="Boore J.L."/>
            <person name="Simakov O."/>
            <person name="Marletaz F."/>
            <person name="Cho S.-J."/>
            <person name="Edsinger-Gonzales E."/>
            <person name="Havlak P."/>
            <person name="Kuo D.-H."/>
            <person name="Larsson T."/>
            <person name="Lv J."/>
            <person name="Arendt D."/>
            <person name="Savage R."/>
            <person name="Osoegawa K."/>
            <person name="de Jong P."/>
            <person name="Lindberg D.R."/>
            <person name="Seaver E.C."/>
            <person name="Weisblat D.A."/>
            <person name="Putnam N.H."/>
            <person name="Grigoriev I.V."/>
            <person name="Rokhsar D.S."/>
        </authorList>
    </citation>
    <scope>NUCLEOTIDE SEQUENCE</scope>
    <source>
        <strain evidence="3">I ESC-2004</strain>
    </source>
</reference>
<keyword evidence="3" id="KW-1185">Reference proteome</keyword>
<proteinExistence type="predicted"/>
<protein>
    <submittedName>
        <fullName evidence="1 2">Uncharacterized protein</fullName>
    </submittedName>
</protein>
<dbReference type="Proteomes" id="UP000014760">
    <property type="component" value="Unassembled WGS sequence"/>
</dbReference>
<sequence length="210" mass="24574">MASIAKYRRQTGRLLNIREIKAGWVLTRGIKYLNYIYLLYTTWCDCIVSEALYQNSHQNKGSQYEWKYFSFNSGREKWIARSLSKLVALKLTTLVKGRIKGMPSMPILFLLSLLVPFVLPFSMEQAPDEWELWAAPKIAKRHPDAIAEAIHPRIPSKFNSIGQYMEYMRRFSKYINAIKTARLIISDIAPPLLKRRLWQSLMQATYPEEH</sequence>